<name>A0A1E3VT75_9HYPH</name>
<dbReference type="STRING" id="1774969.AUC69_14115"/>
<keyword evidence="2" id="KW-0732">Signal</keyword>
<evidence type="ECO:0000256" key="2">
    <source>
        <dbReference type="SAM" id="SignalP"/>
    </source>
</evidence>
<accession>A0A1E3VT75</accession>
<feature type="region of interest" description="Disordered" evidence="1">
    <location>
        <begin position="160"/>
        <end position="200"/>
    </location>
</feature>
<dbReference type="EMBL" id="LPWF01000028">
    <property type="protein sequence ID" value="ODR96724.1"/>
    <property type="molecule type" value="Genomic_DNA"/>
</dbReference>
<dbReference type="Proteomes" id="UP000094472">
    <property type="component" value="Unassembled WGS sequence"/>
</dbReference>
<evidence type="ECO:0000256" key="1">
    <source>
        <dbReference type="SAM" id="MobiDB-lite"/>
    </source>
</evidence>
<feature type="compositionally biased region" description="Low complexity" evidence="1">
    <location>
        <begin position="28"/>
        <end position="61"/>
    </location>
</feature>
<feature type="signal peptide" evidence="2">
    <location>
        <begin position="1"/>
        <end position="24"/>
    </location>
</feature>
<feature type="chain" id="PRO_5009138578" evidence="2">
    <location>
        <begin position="25"/>
        <end position="200"/>
    </location>
</feature>
<feature type="compositionally biased region" description="Low complexity" evidence="1">
    <location>
        <begin position="75"/>
        <end position="98"/>
    </location>
</feature>
<feature type="compositionally biased region" description="Pro residues" evidence="1">
    <location>
        <begin position="62"/>
        <end position="74"/>
    </location>
</feature>
<reference evidence="3 4" key="1">
    <citation type="journal article" date="2016" name="Environ. Microbiol.">
        <title>New Methyloceanibacter diversity from North Sea sediments includes methanotroph containing solely the soluble methane monooxygenase.</title>
        <authorList>
            <person name="Vekeman B."/>
            <person name="Kerckhof F.M."/>
            <person name="Cremers G."/>
            <person name="de Vos P."/>
            <person name="Vandamme P."/>
            <person name="Boon N."/>
            <person name="Op den Camp H.J."/>
            <person name="Heylen K."/>
        </authorList>
    </citation>
    <scope>NUCLEOTIDE SEQUENCE [LARGE SCALE GENOMIC DNA]</scope>
    <source>
        <strain evidence="3 4">R-67175</strain>
    </source>
</reference>
<feature type="compositionally biased region" description="Basic residues" evidence="1">
    <location>
        <begin position="181"/>
        <end position="193"/>
    </location>
</feature>
<feature type="compositionally biased region" description="Polar residues" evidence="1">
    <location>
        <begin position="163"/>
        <end position="172"/>
    </location>
</feature>
<evidence type="ECO:0000313" key="4">
    <source>
        <dbReference type="Proteomes" id="UP000094472"/>
    </source>
</evidence>
<feature type="region of interest" description="Disordered" evidence="1">
    <location>
        <begin position="25"/>
        <end position="112"/>
    </location>
</feature>
<comment type="caution">
    <text evidence="3">The sequence shown here is derived from an EMBL/GenBank/DDBJ whole genome shotgun (WGS) entry which is preliminary data.</text>
</comment>
<dbReference type="AlphaFoldDB" id="A0A1E3VT75"/>
<gene>
    <name evidence="3" type="ORF">AUC69_14115</name>
</gene>
<proteinExistence type="predicted"/>
<protein>
    <submittedName>
        <fullName evidence="3">Uncharacterized protein</fullName>
    </submittedName>
</protein>
<keyword evidence="4" id="KW-1185">Reference proteome</keyword>
<sequence>MRRNLLAVTATLALMLALVPPGHAQELAQDAPQDAAQESAQDSGQGAAGAAPAPVEAQPAPSEAPAPAAPPAAEEPPVAEEPPASAEQPAAEPAPDAESGPEQEADATKDRLVTAFTDSLKLWTNQIKALEQAIADGATTDEELRAIPEFLETLREAIREQKASSNPSSKTCGNVWPSWAPRRRRMGPRRAPRLPRSESA</sequence>
<organism evidence="3 4">
    <name type="scientific">Methyloceanibacter superfactus</name>
    <dbReference type="NCBI Taxonomy" id="1774969"/>
    <lineage>
        <taxon>Bacteria</taxon>
        <taxon>Pseudomonadati</taxon>
        <taxon>Pseudomonadota</taxon>
        <taxon>Alphaproteobacteria</taxon>
        <taxon>Hyphomicrobiales</taxon>
        <taxon>Hyphomicrobiaceae</taxon>
        <taxon>Methyloceanibacter</taxon>
    </lineage>
</organism>
<evidence type="ECO:0000313" key="3">
    <source>
        <dbReference type="EMBL" id="ODR96724.1"/>
    </source>
</evidence>